<feature type="active site" description="Proton donor" evidence="9 10">
    <location>
        <position position="207"/>
    </location>
</feature>
<dbReference type="GO" id="GO:0000015">
    <property type="term" value="C:phosphopyruvate hydratase complex"/>
    <property type="evidence" value="ECO:0007669"/>
    <property type="project" value="InterPro"/>
</dbReference>
<feature type="binding site" evidence="9 12">
    <location>
        <position position="287"/>
    </location>
    <ligand>
        <name>Mg(2+)</name>
        <dbReference type="ChEBI" id="CHEBI:18420"/>
    </ligand>
</feature>
<evidence type="ECO:0000256" key="4">
    <source>
        <dbReference type="ARBA" id="ARBA00017068"/>
    </source>
</evidence>
<feature type="binding site" evidence="11">
    <location>
        <position position="287"/>
    </location>
    <ligand>
        <name>substrate</name>
    </ligand>
</feature>
<dbReference type="GO" id="GO:0004634">
    <property type="term" value="F:phosphopyruvate hydratase activity"/>
    <property type="evidence" value="ECO:0007669"/>
    <property type="project" value="UniProtKB-UniRule"/>
</dbReference>
<gene>
    <name evidence="9" type="primary">eno</name>
    <name evidence="15" type="ORF">US40_C0009G0024</name>
</gene>
<name>A0A0G0G296_9BACT</name>
<dbReference type="InterPro" id="IPR020811">
    <property type="entry name" value="Enolase_N"/>
</dbReference>
<dbReference type="SFLD" id="SFLDF00002">
    <property type="entry name" value="enolase"/>
    <property type="match status" value="1"/>
</dbReference>
<evidence type="ECO:0000256" key="11">
    <source>
        <dbReference type="PIRSR" id="PIRSR001400-2"/>
    </source>
</evidence>
<comment type="function">
    <text evidence="9">Catalyzes the reversible conversion of 2-phosphoglycerate (2-PG) into phosphoenolpyruvate (PEP). It is essential for the degradation of carbohydrates via glycolysis.</text>
</comment>
<dbReference type="InterPro" id="IPR036849">
    <property type="entry name" value="Enolase-like_C_sf"/>
</dbReference>
<dbReference type="GO" id="GO:0006096">
    <property type="term" value="P:glycolytic process"/>
    <property type="evidence" value="ECO:0007669"/>
    <property type="project" value="UniProtKB-UniRule"/>
</dbReference>
<dbReference type="InterPro" id="IPR020810">
    <property type="entry name" value="Enolase_C"/>
</dbReference>
<evidence type="ECO:0000256" key="12">
    <source>
        <dbReference type="PIRSR" id="PIRSR001400-3"/>
    </source>
</evidence>
<dbReference type="AlphaFoldDB" id="A0A0G0G296"/>
<feature type="binding site" evidence="11">
    <location>
        <position position="167"/>
    </location>
    <ligand>
        <name>substrate</name>
    </ligand>
</feature>
<evidence type="ECO:0000256" key="9">
    <source>
        <dbReference type="HAMAP-Rule" id="MF_00318"/>
    </source>
</evidence>
<comment type="cofactor">
    <cofactor evidence="12">
        <name>Mg(2+)</name>
        <dbReference type="ChEBI" id="CHEBI:18420"/>
    </cofactor>
    <text evidence="12">Mg(2+) is required for catalysis and for stabilizing the dimer.</text>
</comment>
<dbReference type="GO" id="GO:0009986">
    <property type="term" value="C:cell surface"/>
    <property type="evidence" value="ECO:0007669"/>
    <property type="project" value="UniProtKB-SubCell"/>
</dbReference>
<dbReference type="CDD" id="cd03313">
    <property type="entry name" value="enolase"/>
    <property type="match status" value="1"/>
</dbReference>
<organism evidence="15 16">
    <name type="scientific">Candidatus Roizmanbacteria bacterium GW2011_GWC2_37_13</name>
    <dbReference type="NCBI Taxonomy" id="1618486"/>
    <lineage>
        <taxon>Bacteria</taxon>
        <taxon>Candidatus Roizmaniibacteriota</taxon>
    </lineage>
</organism>
<feature type="domain" description="Enolase C-terminal TIM barrel" evidence="13">
    <location>
        <begin position="142"/>
        <end position="411"/>
    </location>
</feature>
<keyword evidence="9" id="KW-0963">Cytoplasm</keyword>
<evidence type="ECO:0000313" key="16">
    <source>
        <dbReference type="Proteomes" id="UP000034917"/>
    </source>
</evidence>
<dbReference type="Proteomes" id="UP000034917">
    <property type="component" value="Unassembled WGS sequence"/>
</dbReference>
<evidence type="ECO:0000256" key="7">
    <source>
        <dbReference type="ARBA" id="ARBA00023152"/>
    </source>
</evidence>
<dbReference type="SMART" id="SM01192">
    <property type="entry name" value="Enolase_C"/>
    <property type="match status" value="1"/>
</dbReference>
<dbReference type="PIRSF" id="PIRSF001400">
    <property type="entry name" value="Enolase"/>
    <property type="match status" value="1"/>
</dbReference>
<evidence type="ECO:0000256" key="8">
    <source>
        <dbReference type="ARBA" id="ARBA00023239"/>
    </source>
</evidence>
<evidence type="ECO:0000256" key="1">
    <source>
        <dbReference type="ARBA" id="ARBA00005031"/>
    </source>
</evidence>
<dbReference type="SFLD" id="SFLDS00001">
    <property type="entry name" value="Enolase"/>
    <property type="match status" value="1"/>
</dbReference>
<feature type="binding site" evidence="9">
    <location>
        <position position="166"/>
    </location>
    <ligand>
        <name>(2R)-2-phosphoglycerate</name>
        <dbReference type="ChEBI" id="CHEBI:58289"/>
    </ligand>
</feature>
<accession>A0A0G0G296</accession>
<feature type="domain" description="Enolase N-terminal" evidence="14">
    <location>
        <begin position="3"/>
        <end position="133"/>
    </location>
</feature>
<feature type="binding site" evidence="9 12">
    <location>
        <position position="244"/>
    </location>
    <ligand>
        <name>Mg(2+)</name>
        <dbReference type="ChEBI" id="CHEBI:18420"/>
    </ligand>
</feature>
<evidence type="ECO:0000256" key="6">
    <source>
        <dbReference type="ARBA" id="ARBA00022842"/>
    </source>
</evidence>
<comment type="cofactor">
    <cofactor evidence="9">
        <name>Mg(2+)</name>
        <dbReference type="ChEBI" id="CHEBI:18420"/>
    </cofactor>
    <text evidence="9">Binds a second Mg(2+) ion via substrate during catalysis.</text>
</comment>
<protein>
    <recommendedName>
        <fullName evidence="4 9">Enolase</fullName>
        <ecNumber evidence="3 9">4.2.1.11</ecNumber>
    </recommendedName>
    <alternativeName>
        <fullName evidence="9">2-phospho-D-glycerate hydro-lyase</fullName>
    </alternativeName>
    <alternativeName>
        <fullName evidence="9">2-phosphoglycerate dehydratase</fullName>
    </alternativeName>
</protein>
<dbReference type="Pfam" id="PF00113">
    <property type="entry name" value="Enolase_C"/>
    <property type="match status" value="1"/>
</dbReference>
<evidence type="ECO:0000313" key="15">
    <source>
        <dbReference type="EMBL" id="KKQ25318.1"/>
    </source>
</evidence>
<sequence length="411" mass="45978">MKINKIKAIEILDSRGNPTLRTFVVLDDGTVASSSVPSGASTGSHEAVELRDQDPKRYHGLGVLKAVNNVNDIIAPKLVNLSLERLDELDRLMIDLDGTENKSRLGANAILSVSQAAVKAAALSQKIPIWQFINEYYFQVVKPSMPKMMFNVVNGGKHADWNFDIQEFIIIPQTNKSTDSVRIGSEIYHSIQKNLKEKKLSILVGDEGGFSPALNSNEEAFQLIIESAKQTGYGNEKDYKLGIDAAASEFFSENKYILKKDNKEITGEELIQYYLEIKDKYLVYSFEDVFQEDDWENWSKFFQQAPSLLIGDDLFCTNINRMKTGYEKKSANAVIIKPNQIGTVKETIDAIKLAKEYGWATAVSHRSGETEDSFLADLAYGAGVDFIKTGSISRSERLAKYNRLIEIENGL</sequence>
<dbReference type="EC" id="4.2.1.11" evidence="3 9"/>
<evidence type="ECO:0000256" key="5">
    <source>
        <dbReference type="ARBA" id="ARBA00022525"/>
    </source>
</evidence>
<dbReference type="SMART" id="SM01193">
    <property type="entry name" value="Enolase_N"/>
    <property type="match status" value="1"/>
</dbReference>
<comment type="subcellular location">
    <subcellularLocation>
        <location evidence="9">Cytoplasm</location>
    </subcellularLocation>
    <subcellularLocation>
        <location evidence="9">Secreted</location>
    </subcellularLocation>
    <subcellularLocation>
        <location evidence="9">Cell surface</location>
    </subcellularLocation>
    <text evidence="9">Fractions of enolase are present in both the cytoplasm and on the cell surface.</text>
</comment>
<feature type="binding site" evidence="9 12">
    <location>
        <position position="312"/>
    </location>
    <ligand>
        <name>Mg(2+)</name>
        <dbReference type="ChEBI" id="CHEBI:18420"/>
    </ligand>
</feature>
<feature type="binding site" evidence="11">
    <location>
        <begin position="364"/>
        <end position="367"/>
    </location>
    <ligand>
        <name>substrate</name>
    </ligand>
</feature>
<comment type="similarity">
    <text evidence="2 9">Belongs to the enolase family.</text>
</comment>
<comment type="caution">
    <text evidence="15">The sequence shown here is derived from an EMBL/GenBank/DDBJ whole genome shotgun (WGS) entry which is preliminary data.</text>
</comment>
<feature type="binding site" evidence="9">
    <location>
        <position position="366"/>
    </location>
    <ligand>
        <name>(2R)-2-phosphoglycerate</name>
        <dbReference type="ChEBI" id="CHEBI:58289"/>
    </ligand>
</feature>
<feature type="binding site" evidence="9">
    <location>
        <position position="337"/>
    </location>
    <ligand>
        <name>(2R)-2-phosphoglycerate</name>
        <dbReference type="ChEBI" id="CHEBI:58289"/>
    </ligand>
</feature>
<proteinExistence type="inferred from homology"/>
<dbReference type="Gene3D" id="3.30.390.10">
    <property type="entry name" value="Enolase-like, N-terminal domain"/>
    <property type="match status" value="1"/>
</dbReference>
<feature type="binding site" evidence="11">
    <location>
        <position position="388"/>
    </location>
    <ligand>
        <name>substrate</name>
    </ligand>
</feature>
<dbReference type="GO" id="GO:0000287">
    <property type="term" value="F:magnesium ion binding"/>
    <property type="evidence" value="ECO:0007669"/>
    <property type="project" value="UniProtKB-UniRule"/>
</dbReference>
<comment type="pathway">
    <text evidence="1 9">Carbohydrate degradation; glycolysis; pyruvate from D-glyceraldehyde 3-phosphate: step 4/5.</text>
</comment>
<feature type="binding site" evidence="11">
    <location>
        <position position="312"/>
    </location>
    <ligand>
        <name>substrate</name>
    </ligand>
</feature>
<reference evidence="15 16" key="1">
    <citation type="journal article" date="2015" name="Nature">
        <title>rRNA introns, odd ribosomes, and small enigmatic genomes across a large radiation of phyla.</title>
        <authorList>
            <person name="Brown C.T."/>
            <person name="Hug L.A."/>
            <person name="Thomas B.C."/>
            <person name="Sharon I."/>
            <person name="Castelle C.J."/>
            <person name="Singh A."/>
            <person name="Wilkins M.J."/>
            <person name="Williams K.H."/>
            <person name="Banfield J.F."/>
        </authorList>
    </citation>
    <scope>NUCLEOTIDE SEQUENCE [LARGE SCALE GENOMIC DNA]</scope>
</reference>
<feature type="binding site" evidence="9">
    <location>
        <position position="388"/>
    </location>
    <ligand>
        <name>(2R)-2-phosphoglycerate</name>
        <dbReference type="ChEBI" id="CHEBI:58289"/>
    </ligand>
</feature>
<feature type="binding site" evidence="9">
    <location>
        <position position="367"/>
    </location>
    <ligand>
        <name>(2R)-2-phosphoglycerate</name>
        <dbReference type="ChEBI" id="CHEBI:58289"/>
    </ligand>
</feature>
<evidence type="ECO:0000256" key="10">
    <source>
        <dbReference type="PIRSR" id="PIRSR001400-1"/>
    </source>
</evidence>
<dbReference type="SUPFAM" id="SSF54826">
    <property type="entry name" value="Enolase N-terminal domain-like"/>
    <property type="match status" value="1"/>
</dbReference>
<keyword evidence="8 9" id="KW-0456">Lyase</keyword>
<evidence type="ECO:0000256" key="3">
    <source>
        <dbReference type="ARBA" id="ARBA00012058"/>
    </source>
</evidence>
<dbReference type="Gene3D" id="3.20.20.120">
    <property type="entry name" value="Enolase-like C-terminal domain"/>
    <property type="match status" value="1"/>
</dbReference>
<evidence type="ECO:0000259" key="14">
    <source>
        <dbReference type="SMART" id="SM01193"/>
    </source>
</evidence>
<dbReference type="SUPFAM" id="SSF51604">
    <property type="entry name" value="Enolase C-terminal domain-like"/>
    <property type="match status" value="1"/>
</dbReference>
<dbReference type="UniPathway" id="UPA00109">
    <property type="reaction ID" value="UER00187"/>
</dbReference>
<dbReference type="PATRIC" id="fig|1618486.3.peg.721"/>
<dbReference type="PANTHER" id="PTHR11902:SF1">
    <property type="entry name" value="ENOLASE"/>
    <property type="match status" value="1"/>
</dbReference>
<dbReference type="PRINTS" id="PR00148">
    <property type="entry name" value="ENOLASE"/>
</dbReference>
<keyword evidence="5 9" id="KW-0964">Secreted</keyword>
<keyword evidence="9 12" id="KW-0479">Metal-binding</keyword>
<comment type="catalytic activity">
    <reaction evidence="9">
        <text>(2R)-2-phosphoglycerate = phosphoenolpyruvate + H2O</text>
        <dbReference type="Rhea" id="RHEA:10164"/>
        <dbReference type="ChEBI" id="CHEBI:15377"/>
        <dbReference type="ChEBI" id="CHEBI:58289"/>
        <dbReference type="ChEBI" id="CHEBI:58702"/>
        <dbReference type="EC" id="4.2.1.11"/>
    </reaction>
</comment>
<dbReference type="PANTHER" id="PTHR11902">
    <property type="entry name" value="ENOLASE"/>
    <property type="match status" value="1"/>
</dbReference>
<dbReference type="NCBIfam" id="TIGR01060">
    <property type="entry name" value="eno"/>
    <property type="match status" value="1"/>
</dbReference>
<feature type="active site" description="Proton acceptor" evidence="9 10">
    <location>
        <position position="337"/>
    </location>
</feature>
<dbReference type="EMBL" id="LBSV01000009">
    <property type="protein sequence ID" value="KKQ25318.1"/>
    <property type="molecule type" value="Genomic_DNA"/>
</dbReference>
<dbReference type="SFLD" id="SFLDG00178">
    <property type="entry name" value="enolase"/>
    <property type="match status" value="1"/>
</dbReference>
<feature type="binding site" evidence="11">
    <location>
        <position position="158"/>
    </location>
    <ligand>
        <name>substrate</name>
    </ligand>
</feature>
<evidence type="ECO:0000259" key="13">
    <source>
        <dbReference type="SMART" id="SM01192"/>
    </source>
</evidence>
<dbReference type="InterPro" id="IPR000941">
    <property type="entry name" value="Enolase"/>
</dbReference>
<dbReference type="Pfam" id="PF03952">
    <property type="entry name" value="Enolase_N"/>
    <property type="match status" value="1"/>
</dbReference>
<dbReference type="InterPro" id="IPR029017">
    <property type="entry name" value="Enolase-like_N"/>
</dbReference>
<dbReference type="HAMAP" id="MF_00318">
    <property type="entry name" value="Enolase"/>
    <property type="match status" value="1"/>
</dbReference>
<evidence type="ECO:0000256" key="2">
    <source>
        <dbReference type="ARBA" id="ARBA00009604"/>
    </source>
</evidence>
<dbReference type="GO" id="GO:0005576">
    <property type="term" value="C:extracellular region"/>
    <property type="evidence" value="ECO:0007669"/>
    <property type="project" value="UniProtKB-SubCell"/>
</dbReference>
<keyword evidence="6 9" id="KW-0460">Magnesium</keyword>
<keyword evidence="7 9" id="KW-0324">Glycolysis</keyword>